<dbReference type="PROSITE" id="PS50885">
    <property type="entry name" value="HAMP"/>
    <property type="match status" value="1"/>
</dbReference>
<accession>A0A1L1PL58</accession>
<keyword evidence="6 12" id="KW-0812">Transmembrane</keyword>
<dbReference type="InterPro" id="IPR004090">
    <property type="entry name" value="Chemotax_Me-accpt_rcpt"/>
</dbReference>
<dbReference type="NCBIfam" id="TIGR00229">
    <property type="entry name" value="sensory_box"/>
    <property type="match status" value="1"/>
</dbReference>
<evidence type="ECO:0000313" key="16">
    <source>
        <dbReference type="EMBL" id="CDN88449.1"/>
    </source>
</evidence>
<feature type="region of interest" description="Disordered" evidence="11">
    <location>
        <begin position="302"/>
        <end position="322"/>
    </location>
</feature>
<evidence type="ECO:0000256" key="11">
    <source>
        <dbReference type="SAM" id="MobiDB-lite"/>
    </source>
</evidence>
<dbReference type="GO" id="GO:0005886">
    <property type="term" value="C:plasma membrane"/>
    <property type="evidence" value="ECO:0007669"/>
    <property type="project" value="UniProtKB-SubCell"/>
</dbReference>
<organism evidence="16 17">
    <name type="scientific">Hydrogenophaga intermedia</name>
    <dbReference type="NCBI Taxonomy" id="65786"/>
    <lineage>
        <taxon>Bacteria</taxon>
        <taxon>Pseudomonadati</taxon>
        <taxon>Pseudomonadota</taxon>
        <taxon>Betaproteobacteria</taxon>
        <taxon>Burkholderiales</taxon>
        <taxon>Comamonadaceae</taxon>
        <taxon>Hydrogenophaga</taxon>
    </lineage>
</organism>
<feature type="domain" description="PAS" evidence="14">
    <location>
        <begin position="25"/>
        <end position="76"/>
    </location>
</feature>
<dbReference type="SMART" id="SM00091">
    <property type="entry name" value="PAS"/>
    <property type="match status" value="1"/>
</dbReference>
<dbReference type="SUPFAM" id="SSF58104">
    <property type="entry name" value="Methyl-accepting chemotaxis protein (MCP) signaling domain"/>
    <property type="match status" value="1"/>
</dbReference>
<evidence type="ECO:0000256" key="10">
    <source>
        <dbReference type="PROSITE-ProRule" id="PRU00284"/>
    </source>
</evidence>
<dbReference type="PANTHER" id="PTHR43531">
    <property type="entry name" value="PROTEIN ICFG"/>
    <property type="match status" value="1"/>
</dbReference>
<feature type="domain" description="Methyl-accepting transducer" evidence="13">
    <location>
        <begin position="275"/>
        <end position="504"/>
    </location>
</feature>
<protein>
    <submittedName>
        <fullName evidence="16">Methyl-accepting chemotaxis sensory transducer with Pas/Pac sensor</fullName>
    </submittedName>
</protein>
<dbReference type="CDD" id="cd00130">
    <property type="entry name" value="PAS"/>
    <property type="match status" value="1"/>
</dbReference>
<evidence type="ECO:0000256" key="4">
    <source>
        <dbReference type="ARBA" id="ARBA00022500"/>
    </source>
</evidence>
<comment type="similarity">
    <text evidence="9">Belongs to the methyl-accepting chemotaxis (MCP) protein family.</text>
</comment>
<dbReference type="Pfam" id="PF00015">
    <property type="entry name" value="MCPsignal"/>
    <property type="match status" value="1"/>
</dbReference>
<reference evidence="17" key="2">
    <citation type="submission" date="2014-11" db="EMBL/GenBank/DDBJ databases">
        <title>Draft genome sequence of Hydrogenophaga intermedia S1.</title>
        <authorList>
            <person name="Gan H.M."/>
            <person name="Chew T.H."/>
            <person name="Stolz A."/>
        </authorList>
    </citation>
    <scope>NUCLEOTIDE SEQUENCE [LARGE SCALE GENOMIC DNA]</scope>
    <source>
        <strain evidence="17">S1</strain>
    </source>
</reference>
<evidence type="ECO:0000256" key="12">
    <source>
        <dbReference type="SAM" id="Phobius"/>
    </source>
</evidence>
<dbReference type="Pfam" id="PF08447">
    <property type="entry name" value="PAS_3"/>
    <property type="match status" value="1"/>
</dbReference>
<dbReference type="InterPro" id="IPR003660">
    <property type="entry name" value="HAMP_dom"/>
</dbReference>
<dbReference type="PROSITE" id="PS50112">
    <property type="entry name" value="PAS"/>
    <property type="match status" value="1"/>
</dbReference>
<evidence type="ECO:0000259" key="14">
    <source>
        <dbReference type="PROSITE" id="PS50112"/>
    </source>
</evidence>
<keyword evidence="5" id="KW-0997">Cell inner membrane</keyword>
<evidence type="ECO:0000256" key="9">
    <source>
        <dbReference type="ARBA" id="ARBA00029447"/>
    </source>
</evidence>
<dbReference type="SMART" id="SM00304">
    <property type="entry name" value="HAMP"/>
    <property type="match status" value="1"/>
</dbReference>
<keyword evidence="10" id="KW-0807">Transducer</keyword>
<evidence type="ECO:0000256" key="7">
    <source>
        <dbReference type="ARBA" id="ARBA00022989"/>
    </source>
</evidence>
<dbReference type="CDD" id="cd06225">
    <property type="entry name" value="HAMP"/>
    <property type="match status" value="1"/>
</dbReference>
<keyword evidence="17" id="KW-1185">Reference proteome</keyword>
<dbReference type="InterPro" id="IPR013655">
    <property type="entry name" value="PAS_fold_3"/>
</dbReference>
<dbReference type="GO" id="GO:0052131">
    <property type="term" value="P:positive aerotaxis"/>
    <property type="evidence" value="ECO:0007669"/>
    <property type="project" value="UniProtKB-ARBA"/>
</dbReference>
<evidence type="ECO:0000313" key="17">
    <source>
        <dbReference type="Proteomes" id="UP000028878"/>
    </source>
</evidence>
<dbReference type="Gene3D" id="1.10.287.950">
    <property type="entry name" value="Methyl-accepting chemotaxis protein"/>
    <property type="match status" value="1"/>
</dbReference>
<feature type="domain" description="HAMP" evidence="15">
    <location>
        <begin position="218"/>
        <end position="270"/>
    </location>
</feature>
<reference evidence="17" key="1">
    <citation type="submission" date="2014-02" db="EMBL/GenBank/DDBJ databases">
        <authorList>
            <person name="Gan H."/>
        </authorList>
    </citation>
    <scope>NUCLEOTIDE SEQUENCE [LARGE SCALE GENOMIC DNA]</scope>
    <source>
        <strain evidence="17">S1</strain>
    </source>
</reference>
<dbReference type="GO" id="GO:0004888">
    <property type="term" value="F:transmembrane signaling receptor activity"/>
    <property type="evidence" value="ECO:0007669"/>
    <property type="project" value="InterPro"/>
</dbReference>
<name>A0A1L1PL58_HYDIT</name>
<feature type="transmembrane region" description="Helical" evidence="12">
    <location>
        <begin position="197"/>
        <end position="216"/>
    </location>
</feature>
<gene>
    <name evidence="16" type="ORF">BN948_02883</name>
</gene>
<keyword evidence="3" id="KW-0488">Methylation</keyword>
<dbReference type="FunFam" id="3.30.450.20:FF:000046">
    <property type="entry name" value="Aerotaxis sensor receptor"/>
    <property type="match status" value="1"/>
</dbReference>
<dbReference type="RefSeq" id="WP_009516859.1">
    <property type="nucleotide sequence ID" value="NZ_CCAE010000023.1"/>
</dbReference>
<evidence type="ECO:0000256" key="2">
    <source>
        <dbReference type="ARBA" id="ARBA00022475"/>
    </source>
</evidence>
<keyword evidence="7 12" id="KW-1133">Transmembrane helix</keyword>
<dbReference type="Gene3D" id="3.30.450.20">
    <property type="entry name" value="PAS domain"/>
    <property type="match status" value="1"/>
</dbReference>
<comment type="subcellular location">
    <subcellularLocation>
        <location evidence="1">Cell inner membrane</location>
        <topology evidence="1">Multi-pass membrane protein</topology>
    </subcellularLocation>
</comment>
<evidence type="ECO:0000256" key="3">
    <source>
        <dbReference type="ARBA" id="ARBA00022481"/>
    </source>
</evidence>
<dbReference type="SUPFAM" id="SSF55785">
    <property type="entry name" value="PYP-like sensor domain (PAS domain)"/>
    <property type="match status" value="1"/>
</dbReference>
<feature type="transmembrane region" description="Helical" evidence="12">
    <location>
        <begin position="171"/>
        <end position="191"/>
    </location>
</feature>
<keyword evidence="4" id="KW-0145">Chemotaxis</keyword>
<evidence type="ECO:0000256" key="5">
    <source>
        <dbReference type="ARBA" id="ARBA00022519"/>
    </source>
</evidence>
<dbReference type="InterPro" id="IPR035965">
    <property type="entry name" value="PAS-like_dom_sf"/>
</dbReference>
<evidence type="ECO:0000256" key="1">
    <source>
        <dbReference type="ARBA" id="ARBA00004429"/>
    </source>
</evidence>
<dbReference type="InterPro" id="IPR004089">
    <property type="entry name" value="MCPsignal_dom"/>
</dbReference>
<proteinExistence type="inferred from homology"/>
<dbReference type="CDD" id="cd11386">
    <property type="entry name" value="MCP_signal"/>
    <property type="match status" value="1"/>
</dbReference>
<dbReference type="Proteomes" id="UP000028878">
    <property type="component" value="Unassembled WGS sequence"/>
</dbReference>
<sequence length="527" mass="56006">MRSNLPVSQQEYVIPDGVTLVSTTDLQSHITYCNPAFIAVSGFGRDELMGQPHNIVRHPDMPPEAFRDMWETLRSGSPWSALVKNRRKNGDHYWVMANATPIVQDGQAVGYMSVRTKPTREQVQAAEALYARMRAEREGGQVTMGLRRGQVVHKGLTGWLRRALRPSLGRAIGGVCVALALAGLAIGEIGARLGTTAHIALAVPLLAAALLAAWALRRQTVQPLAQAVRFANTMAAGDLTARLTMRGPAEFGELAAALNQLNVNLQAVVADVRHELEGVQVASHQIASGNQDLSSRTEAQASNLQQTAASMEQMNGTVAQSASTAQEATQLAQRAAAVARDGNSAMSQVIATMGEISHSSSRIGEIIQVIDGISFQTNILALNAAVEAARAGEQGRGFAVVAAEVRRLAQRTLEAAQEIKTLIEDSSDKVRRGSELVHGTGQTMSQVVGAVEQVNALIGDITHATREQSSGIGQINQAVGQLDAVTQQNAAMVEQLAAAASSLQSQAEVMHQAVQVFRLQPRGSAEA</sequence>
<dbReference type="GO" id="GO:0007165">
    <property type="term" value="P:signal transduction"/>
    <property type="evidence" value="ECO:0007669"/>
    <property type="project" value="UniProtKB-KW"/>
</dbReference>
<dbReference type="AlphaFoldDB" id="A0A1L1PL58"/>
<dbReference type="InterPro" id="IPR051310">
    <property type="entry name" value="MCP_chemotaxis"/>
</dbReference>
<keyword evidence="2" id="KW-1003">Cell membrane</keyword>
<dbReference type="SMART" id="SM00283">
    <property type="entry name" value="MA"/>
    <property type="match status" value="1"/>
</dbReference>
<dbReference type="PROSITE" id="PS50111">
    <property type="entry name" value="CHEMOTAXIS_TRANSDUC_2"/>
    <property type="match status" value="1"/>
</dbReference>
<dbReference type="EMBL" id="CCAE010000023">
    <property type="protein sequence ID" value="CDN88449.1"/>
    <property type="molecule type" value="Genomic_DNA"/>
</dbReference>
<evidence type="ECO:0000259" key="15">
    <source>
        <dbReference type="PROSITE" id="PS50885"/>
    </source>
</evidence>
<feature type="compositionally biased region" description="Polar residues" evidence="11">
    <location>
        <begin position="302"/>
        <end position="318"/>
    </location>
</feature>
<dbReference type="PANTHER" id="PTHR43531:SF7">
    <property type="entry name" value="AEROTAXIS RECEPTOR"/>
    <property type="match status" value="1"/>
</dbReference>
<dbReference type="FunFam" id="1.10.287.950:FF:000001">
    <property type="entry name" value="Methyl-accepting chemotaxis sensory transducer"/>
    <property type="match status" value="1"/>
</dbReference>
<evidence type="ECO:0000256" key="6">
    <source>
        <dbReference type="ARBA" id="ARBA00022692"/>
    </source>
</evidence>
<dbReference type="Pfam" id="PF00672">
    <property type="entry name" value="HAMP"/>
    <property type="match status" value="1"/>
</dbReference>
<evidence type="ECO:0000256" key="8">
    <source>
        <dbReference type="ARBA" id="ARBA00023136"/>
    </source>
</evidence>
<evidence type="ECO:0000259" key="13">
    <source>
        <dbReference type="PROSITE" id="PS50111"/>
    </source>
</evidence>
<dbReference type="InterPro" id="IPR000014">
    <property type="entry name" value="PAS"/>
</dbReference>
<dbReference type="PRINTS" id="PR00260">
    <property type="entry name" value="CHEMTRNSDUCR"/>
</dbReference>
<keyword evidence="8 12" id="KW-0472">Membrane</keyword>